<organism evidence="1 2">
    <name type="scientific">Microvirga aerilata</name>
    <dbReference type="NCBI Taxonomy" id="670292"/>
    <lineage>
        <taxon>Bacteria</taxon>
        <taxon>Pseudomonadati</taxon>
        <taxon>Pseudomonadota</taxon>
        <taxon>Alphaproteobacteria</taxon>
        <taxon>Hyphomicrobiales</taxon>
        <taxon>Methylobacteriaceae</taxon>
        <taxon>Microvirga</taxon>
    </lineage>
</organism>
<dbReference type="Proteomes" id="UP000605848">
    <property type="component" value="Unassembled WGS sequence"/>
</dbReference>
<dbReference type="RefSeq" id="WP_202064149.1">
    <property type="nucleotide sequence ID" value="NZ_JAEQMY010000067.1"/>
</dbReference>
<name>A0A937CZX7_9HYPH</name>
<dbReference type="AlphaFoldDB" id="A0A937CZX7"/>
<dbReference type="EMBL" id="JAEQMY010000067">
    <property type="protein sequence ID" value="MBL0407189.1"/>
    <property type="molecule type" value="Genomic_DNA"/>
</dbReference>
<protein>
    <submittedName>
        <fullName evidence="1">Uncharacterized protein</fullName>
    </submittedName>
</protein>
<sequence>MNNMGKWLSDPTGSVGFVALMENSKLDPQLVLYPVRSEWCPQGEAEREKANQWGTNKVGHDGNQLSSQAIHDSVVFSLAHWFRESVRHPWMYEDTHVLPKESFLPAIAYAVMLEARSPYVLLCKAHQKYYRMIAHKGGSREEAEEFFDKLATRYTLDHLSKEHGGNDYIGCCMLYDSEAIEYDDEDAYDDRYGEEYSSILITRETEGRAERELKSTHDTLQALPSRNVNIADALASLINQAVRGSIDAEVLSHALMMELDAALITIDVTEPDMPVIYTFSKGAWRMIDTHVEQNRPKRLF</sequence>
<comment type="caution">
    <text evidence="1">The sequence shown here is derived from an EMBL/GenBank/DDBJ whole genome shotgun (WGS) entry which is preliminary data.</text>
</comment>
<evidence type="ECO:0000313" key="1">
    <source>
        <dbReference type="EMBL" id="MBL0407189.1"/>
    </source>
</evidence>
<keyword evidence="2" id="KW-1185">Reference proteome</keyword>
<accession>A0A937CZX7</accession>
<proteinExistence type="predicted"/>
<reference evidence="1" key="1">
    <citation type="submission" date="2021-01" db="EMBL/GenBank/DDBJ databases">
        <title>Microvirga sp.</title>
        <authorList>
            <person name="Kim M.K."/>
        </authorList>
    </citation>
    <scope>NUCLEOTIDE SEQUENCE</scope>
    <source>
        <strain evidence="1">5420S-16</strain>
    </source>
</reference>
<evidence type="ECO:0000313" key="2">
    <source>
        <dbReference type="Proteomes" id="UP000605848"/>
    </source>
</evidence>
<gene>
    <name evidence="1" type="ORF">JKG68_24985</name>
</gene>